<gene>
    <name evidence="1" type="ORF">GA0070608_4213</name>
</gene>
<evidence type="ECO:0000313" key="1">
    <source>
        <dbReference type="EMBL" id="SCL70042.1"/>
    </source>
</evidence>
<proteinExistence type="predicted"/>
<accession>A0A1C6VUZ0</accession>
<dbReference type="AlphaFoldDB" id="A0A1C6VUZ0"/>
<evidence type="ECO:0000313" key="2">
    <source>
        <dbReference type="Proteomes" id="UP000199343"/>
    </source>
</evidence>
<dbReference type="Gene3D" id="3.40.50.1820">
    <property type="entry name" value="alpha/beta hydrolase"/>
    <property type="match status" value="1"/>
</dbReference>
<dbReference type="Proteomes" id="UP000199343">
    <property type="component" value="Unassembled WGS sequence"/>
</dbReference>
<dbReference type="SUPFAM" id="SSF53474">
    <property type="entry name" value="alpha/beta-Hydrolases"/>
    <property type="match status" value="1"/>
</dbReference>
<evidence type="ECO:0008006" key="3">
    <source>
        <dbReference type="Google" id="ProtNLM"/>
    </source>
</evidence>
<name>A0A1C6VUZ0_9ACTN</name>
<dbReference type="EMBL" id="FMIC01000002">
    <property type="protein sequence ID" value="SCL70042.1"/>
    <property type="molecule type" value="Genomic_DNA"/>
</dbReference>
<reference evidence="1 2" key="1">
    <citation type="submission" date="2016-06" db="EMBL/GenBank/DDBJ databases">
        <authorList>
            <person name="Kjaerup R.B."/>
            <person name="Dalgaard T.S."/>
            <person name="Juul-Madsen H.R."/>
        </authorList>
    </citation>
    <scope>NUCLEOTIDE SEQUENCE [LARGE SCALE GENOMIC DNA]</scope>
    <source>
        <strain evidence="1 2">DSM 43363</strain>
    </source>
</reference>
<dbReference type="STRING" id="47871.GA0070608_4213"/>
<organism evidence="1 2">
    <name type="scientific">Micromonospora peucetia</name>
    <dbReference type="NCBI Taxonomy" id="47871"/>
    <lineage>
        <taxon>Bacteria</taxon>
        <taxon>Bacillati</taxon>
        <taxon>Actinomycetota</taxon>
        <taxon>Actinomycetes</taxon>
        <taxon>Micromonosporales</taxon>
        <taxon>Micromonosporaceae</taxon>
        <taxon>Micromonospora</taxon>
    </lineage>
</organism>
<sequence length="269" mass="29375">MRVVGVHGVGNHRPSVTSAQAGEQLSAIWSRALARGFSQPVDLTVAYYADHLQPRGRQGADDDLPPEARELLEAWLEQLDVPPAVTQGNATRPVRQILGWIAERRQLAPRLVELFVTTFFREVARYLRSDGVRQTSRDTVAATIRTHQPSVVLAHSLGSIVTYETLWHHGDLEVDLLITLGSPLAMPHAVFPRLDPAPVAGLGSRPPNVRRWVNIADVGDLVAIPSGGIPMRFLDVAADHTAAIHAFDFHMAASYLACLPLAAELSAHR</sequence>
<protein>
    <recommendedName>
        <fullName evidence="3">Serine peptidase</fullName>
    </recommendedName>
</protein>
<dbReference type="InterPro" id="IPR029058">
    <property type="entry name" value="AB_hydrolase_fold"/>
</dbReference>